<evidence type="ECO:0000313" key="3">
    <source>
        <dbReference type="EMBL" id="MCR2042690.1"/>
    </source>
</evidence>
<proteinExistence type="predicted"/>
<reference evidence="3" key="1">
    <citation type="submission" date="2022-07" db="EMBL/GenBank/DDBJ databases">
        <title>Enhanced cultured diversity of the mouse gut microbiota enables custom-made synthetic communities.</title>
        <authorList>
            <person name="Afrizal A."/>
        </authorList>
    </citation>
    <scope>NUCLEOTIDE SEQUENCE</scope>
    <source>
        <strain evidence="3">DSM 29482</strain>
    </source>
</reference>
<name>A0A9X2S3G3_9FIRM</name>
<dbReference type="SUPFAM" id="SSF47413">
    <property type="entry name" value="lambda repressor-like DNA-binding domains"/>
    <property type="match status" value="1"/>
</dbReference>
<gene>
    <name evidence="3" type="ORF">NSA23_01035</name>
</gene>
<dbReference type="SMART" id="SM00530">
    <property type="entry name" value="HTH_XRE"/>
    <property type="match status" value="2"/>
</dbReference>
<evidence type="ECO:0000313" key="4">
    <source>
        <dbReference type="Proteomes" id="UP001142078"/>
    </source>
</evidence>
<dbReference type="Pfam" id="PF01381">
    <property type="entry name" value="HTH_3"/>
    <property type="match status" value="1"/>
</dbReference>
<dbReference type="Proteomes" id="UP001142078">
    <property type="component" value="Unassembled WGS sequence"/>
</dbReference>
<protein>
    <submittedName>
        <fullName evidence="3">Helix-turn-helix domain-containing protein</fullName>
    </submittedName>
</protein>
<dbReference type="RefSeq" id="WP_257490102.1">
    <property type="nucleotide sequence ID" value="NZ_CABKTM010000043.1"/>
</dbReference>
<dbReference type="CDD" id="cd00093">
    <property type="entry name" value="HTH_XRE"/>
    <property type="match status" value="2"/>
</dbReference>
<feature type="domain" description="HTH cro/C1-type" evidence="2">
    <location>
        <begin position="1"/>
        <end position="55"/>
    </location>
</feature>
<accession>A0A9X2S3G3</accession>
<keyword evidence="1" id="KW-0238">DNA-binding</keyword>
<comment type="caution">
    <text evidence="3">The sequence shown here is derived from an EMBL/GenBank/DDBJ whole genome shotgun (WGS) entry which is preliminary data.</text>
</comment>
<dbReference type="AlphaFoldDB" id="A0A9X2S3G3"/>
<dbReference type="Gene3D" id="1.10.260.40">
    <property type="entry name" value="lambda repressor-like DNA-binding domains"/>
    <property type="match status" value="1"/>
</dbReference>
<organism evidence="3 4">
    <name type="scientific">Anaerosalibacter massiliensis</name>
    <dbReference type="NCBI Taxonomy" id="1347392"/>
    <lineage>
        <taxon>Bacteria</taxon>
        <taxon>Bacillati</taxon>
        <taxon>Bacillota</taxon>
        <taxon>Tissierellia</taxon>
        <taxon>Tissierellales</taxon>
        <taxon>Sporanaerobacteraceae</taxon>
        <taxon>Anaerosalibacter</taxon>
    </lineage>
</organism>
<keyword evidence="4" id="KW-1185">Reference proteome</keyword>
<evidence type="ECO:0000256" key="1">
    <source>
        <dbReference type="ARBA" id="ARBA00023125"/>
    </source>
</evidence>
<dbReference type="EMBL" id="JANJZL010000001">
    <property type="protein sequence ID" value="MCR2042690.1"/>
    <property type="molecule type" value="Genomic_DNA"/>
</dbReference>
<sequence length="117" mass="13792">MRKQRNIKGLTAEELGNLCGVSKNTIYSYESNNAVPTSNVMKKIVNVLDVDVKYFEDDYYNFVLSENYTDYLKEWRKLLRVEELEEKLGVSYASYSSWEKGSFMARNTFNKIKNRLF</sequence>
<dbReference type="InterPro" id="IPR010982">
    <property type="entry name" value="Lambda_DNA-bd_dom_sf"/>
</dbReference>
<dbReference type="PANTHER" id="PTHR46558">
    <property type="entry name" value="TRACRIPTIONAL REGULATORY PROTEIN-RELATED-RELATED"/>
    <property type="match status" value="1"/>
</dbReference>
<evidence type="ECO:0000259" key="2">
    <source>
        <dbReference type="PROSITE" id="PS50943"/>
    </source>
</evidence>
<dbReference type="InterPro" id="IPR001387">
    <property type="entry name" value="Cro/C1-type_HTH"/>
</dbReference>
<dbReference type="GO" id="GO:0003677">
    <property type="term" value="F:DNA binding"/>
    <property type="evidence" value="ECO:0007669"/>
    <property type="project" value="UniProtKB-KW"/>
</dbReference>
<dbReference type="PROSITE" id="PS50943">
    <property type="entry name" value="HTH_CROC1"/>
    <property type="match status" value="2"/>
</dbReference>
<feature type="domain" description="HTH cro/C1-type" evidence="2">
    <location>
        <begin position="72"/>
        <end position="101"/>
    </location>
</feature>
<dbReference type="PANTHER" id="PTHR46558:SF4">
    <property type="entry name" value="DNA-BIDING PHAGE PROTEIN"/>
    <property type="match status" value="1"/>
</dbReference>